<proteinExistence type="predicted"/>
<dbReference type="EnsemblMetazoa" id="tetur31g00320.1">
    <property type="protein sequence ID" value="tetur31g00320.1"/>
    <property type="gene ID" value="tetur31g00320"/>
</dbReference>
<keyword evidence="2" id="KW-1185">Reference proteome</keyword>
<accession>T1L134</accession>
<organism evidence="1 2">
    <name type="scientific">Tetranychus urticae</name>
    <name type="common">Two-spotted spider mite</name>
    <dbReference type="NCBI Taxonomy" id="32264"/>
    <lineage>
        <taxon>Eukaryota</taxon>
        <taxon>Metazoa</taxon>
        <taxon>Ecdysozoa</taxon>
        <taxon>Arthropoda</taxon>
        <taxon>Chelicerata</taxon>
        <taxon>Arachnida</taxon>
        <taxon>Acari</taxon>
        <taxon>Acariformes</taxon>
        <taxon>Trombidiformes</taxon>
        <taxon>Prostigmata</taxon>
        <taxon>Eleutherengona</taxon>
        <taxon>Raphignathae</taxon>
        <taxon>Tetranychoidea</taxon>
        <taxon>Tetranychidae</taxon>
        <taxon>Tetranychus</taxon>
    </lineage>
</organism>
<dbReference type="EMBL" id="CAEY01000889">
    <property type="status" value="NOT_ANNOTATED_CDS"/>
    <property type="molecule type" value="Genomic_DNA"/>
</dbReference>
<name>T1L134_TETUR</name>
<evidence type="ECO:0000313" key="2">
    <source>
        <dbReference type="Proteomes" id="UP000015104"/>
    </source>
</evidence>
<reference evidence="2" key="1">
    <citation type="submission" date="2011-08" db="EMBL/GenBank/DDBJ databases">
        <authorList>
            <person name="Rombauts S."/>
        </authorList>
    </citation>
    <scope>NUCLEOTIDE SEQUENCE</scope>
    <source>
        <strain evidence="2">London</strain>
    </source>
</reference>
<reference evidence="1" key="2">
    <citation type="submission" date="2015-06" db="UniProtKB">
        <authorList>
            <consortium name="EnsemblMetazoa"/>
        </authorList>
    </citation>
    <scope>IDENTIFICATION</scope>
</reference>
<dbReference type="HOGENOM" id="CLU_3300023_0_0_1"/>
<dbReference type="AlphaFoldDB" id="T1L134"/>
<protein>
    <submittedName>
        <fullName evidence="1">Uncharacterized protein</fullName>
    </submittedName>
</protein>
<evidence type="ECO:0000313" key="1">
    <source>
        <dbReference type="EnsemblMetazoa" id="tetur31g00320.1"/>
    </source>
</evidence>
<dbReference type="Proteomes" id="UP000015104">
    <property type="component" value="Unassembled WGS sequence"/>
</dbReference>
<sequence>MGNGCKKWITFTKDLQHEPSFLTLSLDLFLHKDEIKYPSC</sequence>